<name>E4QDR0_CALH1</name>
<accession>E4QDR0</accession>
<reference key="1">
    <citation type="submission" date="2010-09" db="EMBL/GenBank/DDBJ databases">
        <title>Complete sequence of Caldicellulosiruptor hydrothermalis 108.</title>
        <authorList>
            <consortium name="US DOE Joint Genome Institute"/>
            <person name="Lucas S."/>
            <person name="Copeland A."/>
            <person name="Lapidus A."/>
            <person name="Cheng J.-F."/>
            <person name="Bruce D."/>
            <person name="Goodwin L."/>
            <person name="Pitluck S."/>
            <person name="Davenport K."/>
            <person name="Detter J.C."/>
            <person name="Han C."/>
            <person name="Tapia R."/>
            <person name="Land M."/>
            <person name="Hauser L."/>
            <person name="Chang Y.-J."/>
            <person name="Jeffries C."/>
            <person name="Kyrpides N."/>
            <person name="Ivanova N."/>
            <person name="Mikhailova N."/>
            <person name="Blumer-Schuette S.E."/>
            <person name="Kelly R.M."/>
            <person name="Woyke T."/>
        </authorList>
    </citation>
    <scope>NUCLEOTIDE SEQUENCE</scope>
    <source>
        <strain>108</strain>
    </source>
</reference>
<protein>
    <submittedName>
        <fullName evidence="1">Uncharacterized protein</fullName>
    </submittedName>
</protein>
<gene>
    <name evidence="1" type="ordered locus">Calhy_0740</name>
</gene>
<dbReference type="EMBL" id="CP002219">
    <property type="protein sequence ID" value="ADQ06477.1"/>
    <property type="molecule type" value="Genomic_DNA"/>
</dbReference>
<keyword evidence="2" id="KW-1185">Reference proteome</keyword>
<dbReference type="HOGENOM" id="CLU_2877302_0_0_9"/>
<evidence type="ECO:0000313" key="1">
    <source>
        <dbReference type="EMBL" id="ADQ06477.1"/>
    </source>
</evidence>
<dbReference type="KEGG" id="chd:Calhy_0740"/>
<dbReference type="RefSeq" id="WP_013402677.1">
    <property type="nucleotide sequence ID" value="NC_014652.1"/>
</dbReference>
<dbReference type="AlphaFoldDB" id="E4QDR0"/>
<organism evidence="1 2">
    <name type="scientific">Caldicellulosiruptor hydrothermalis (strain DSM 18901 / VKM B-2411 / 108)</name>
    <dbReference type="NCBI Taxonomy" id="632292"/>
    <lineage>
        <taxon>Bacteria</taxon>
        <taxon>Bacillati</taxon>
        <taxon>Bacillota</taxon>
        <taxon>Bacillota incertae sedis</taxon>
        <taxon>Caldicellulosiruptorales</taxon>
        <taxon>Caldicellulosiruptoraceae</taxon>
        <taxon>Caldicellulosiruptor</taxon>
    </lineage>
</organism>
<proteinExistence type="predicted"/>
<sequence>MDKYSIAKELTLAVINKLEPSIPITKAEEAAQHIAKMYQVFFEALREIENKNSLKGSINVKNL</sequence>
<evidence type="ECO:0000313" key="2">
    <source>
        <dbReference type="Proteomes" id="UP000006890"/>
    </source>
</evidence>
<reference evidence="1 2" key="2">
    <citation type="journal article" date="2011" name="J. Bacteriol.">
        <title>Complete genome sequences for the anaerobic, extremely thermophilic plant biomass-degrading bacteria Caldicellulosiruptor hydrothermalis, Caldicellulosiruptor kristjanssonii, Caldicellulosiruptor kronotskyensis, Caldicellulosiruptor owensenis, and Caldicellulosiruptor lactoaceticus.</title>
        <authorList>
            <person name="Blumer-Schuette S.E."/>
            <person name="Ozdemir I."/>
            <person name="Mistry D."/>
            <person name="Lucas S."/>
            <person name="Lapidus A."/>
            <person name="Cheng J.F."/>
            <person name="Goodwin L.A."/>
            <person name="Pitluck S."/>
            <person name="Land M.L."/>
            <person name="Hauser L.J."/>
            <person name="Woyke T."/>
            <person name="Mikhailova N."/>
            <person name="Pati A."/>
            <person name="Kyrpides N.C."/>
            <person name="Ivanova N."/>
            <person name="Detter J.C."/>
            <person name="Walston-Davenport K."/>
            <person name="Han S."/>
            <person name="Adams M.W."/>
            <person name="Kelly R.M."/>
        </authorList>
    </citation>
    <scope>NUCLEOTIDE SEQUENCE [LARGE SCALE GENOMIC DNA]</scope>
    <source>
        <strain evidence="2">DSM 18901 / VKM B-2411 / 108</strain>
    </source>
</reference>
<dbReference type="Proteomes" id="UP000006890">
    <property type="component" value="Chromosome"/>
</dbReference>